<organism evidence="1 2">
    <name type="scientific">Myceligenerans xiligouense</name>
    <dbReference type="NCBI Taxonomy" id="253184"/>
    <lineage>
        <taxon>Bacteria</taxon>
        <taxon>Bacillati</taxon>
        <taxon>Actinomycetota</taxon>
        <taxon>Actinomycetes</taxon>
        <taxon>Micrococcales</taxon>
        <taxon>Promicromonosporaceae</taxon>
        <taxon>Myceligenerans</taxon>
    </lineage>
</organism>
<accession>A0A3N4YIN0</accession>
<reference evidence="1 2" key="1">
    <citation type="submission" date="2018-11" db="EMBL/GenBank/DDBJ databases">
        <title>Sequencing the genomes of 1000 actinobacteria strains.</title>
        <authorList>
            <person name="Klenk H.-P."/>
        </authorList>
    </citation>
    <scope>NUCLEOTIDE SEQUENCE [LARGE SCALE GENOMIC DNA]</scope>
    <source>
        <strain evidence="1 2">DSM 15700</strain>
    </source>
</reference>
<dbReference type="OrthoDB" id="6397886at2"/>
<evidence type="ECO:0000313" key="1">
    <source>
        <dbReference type="EMBL" id="RPF20989.1"/>
    </source>
</evidence>
<evidence type="ECO:0000313" key="2">
    <source>
        <dbReference type="Proteomes" id="UP000280501"/>
    </source>
</evidence>
<proteinExistence type="predicted"/>
<dbReference type="RefSeq" id="WP_123814093.1">
    <property type="nucleotide sequence ID" value="NZ_RKQZ01000001.1"/>
</dbReference>
<dbReference type="EMBL" id="RKQZ01000001">
    <property type="protein sequence ID" value="RPF20989.1"/>
    <property type="molecule type" value="Genomic_DNA"/>
</dbReference>
<protein>
    <submittedName>
        <fullName evidence="1">Uncharacterized protein</fullName>
    </submittedName>
</protein>
<keyword evidence="2" id="KW-1185">Reference proteome</keyword>
<gene>
    <name evidence="1" type="ORF">EDD34_1597</name>
</gene>
<name>A0A3N4YIN0_9MICO</name>
<sequence>MEFVLNGRPYSLDPATIRYRVSRVEPDPIRTHWVDIDGRRFPPKQAFRAATGLYDEPFVTHFAIRIFQRLGFSTSPIPGAQKVAPRVSGLPDVVATEGLSDESAVEAFRRLDGFMSANALTSTLTGLEASLVGAGRDESSRVAIESGFDEDLVDAALVVRERVGMLDTLIHAAVITQTLPLVLEKGEQVFKRPSLGAGNDPDRVFDLETNLRVAEFKLSSWKGSDGMRQRGLFADVVGLSLDDSGRRRQVFVVGQLPVRFLTQSKRNAAKTLSKASLRLRTPAGMADEMTVAEFTRQAGVEVIDLTTLLPGLR</sequence>
<comment type="caution">
    <text evidence="1">The sequence shown here is derived from an EMBL/GenBank/DDBJ whole genome shotgun (WGS) entry which is preliminary data.</text>
</comment>
<dbReference type="AlphaFoldDB" id="A0A3N4YIN0"/>
<dbReference type="Proteomes" id="UP000280501">
    <property type="component" value="Unassembled WGS sequence"/>
</dbReference>